<sequence>MLQHQQHLKLVFRLQDSSRIQHLPWPLMRNLNLLSLLSTHHDTSCNVHLCMVFAKKL</sequence>
<dbReference type="EMBL" id="GGEC01006755">
    <property type="protein sequence ID" value="MBW87238.1"/>
    <property type="molecule type" value="Transcribed_RNA"/>
</dbReference>
<name>A0A2P2J179_RHIMU</name>
<dbReference type="GO" id="GO:0000502">
    <property type="term" value="C:proteasome complex"/>
    <property type="evidence" value="ECO:0007669"/>
    <property type="project" value="UniProtKB-KW"/>
</dbReference>
<keyword evidence="1" id="KW-0647">Proteasome</keyword>
<evidence type="ECO:0000313" key="1">
    <source>
        <dbReference type="EMBL" id="MBW87238.1"/>
    </source>
</evidence>
<organism evidence="1">
    <name type="scientific">Rhizophora mucronata</name>
    <name type="common">Asiatic mangrove</name>
    <dbReference type="NCBI Taxonomy" id="61149"/>
    <lineage>
        <taxon>Eukaryota</taxon>
        <taxon>Viridiplantae</taxon>
        <taxon>Streptophyta</taxon>
        <taxon>Embryophyta</taxon>
        <taxon>Tracheophyta</taxon>
        <taxon>Spermatophyta</taxon>
        <taxon>Magnoliopsida</taxon>
        <taxon>eudicotyledons</taxon>
        <taxon>Gunneridae</taxon>
        <taxon>Pentapetalae</taxon>
        <taxon>rosids</taxon>
        <taxon>fabids</taxon>
        <taxon>Malpighiales</taxon>
        <taxon>Rhizophoraceae</taxon>
        <taxon>Rhizophora</taxon>
    </lineage>
</organism>
<reference evidence="1" key="1">
    <citation type="submission" date="2018-02" db="EMBL/GenBank/DDBJ databases">
        <title>Rhizophora mucronata_Transcriptome.</title>
        <authorList>
            <person name="Meera S.P."/>
            <person name="Sreeshan A."/>
            <person name="Augustine A."/>
        </authorList>
    </citation>
    <scope>NUCLEOTIDE SEQUENCE</scope>
    <source>
        <tissue evidence="1">Leaf</tissue>
    </source>
</reference>
<accession>A0A2P2J179</accession>
<dbReference type="AlphaFoldDB" id="A0A2P2J179"/>
<protein>
    <submittedName>
        <fullName evidence="1">26S proteasome non-ATPase regulatory subunit 1 homolog A-like</fullName>
    </submittedName>
</protein>
<proteinExistence type="predicted"/>